<dbReference type="AlphaFoldDB" id="A0ABD0KLQ2"/>
<evidence type="ECO:0000313" key="2">
    <source>
        <dbReference type="Proteomes" id="UP001519460"/>
    </source>
</evidence>
<gene>
    <name evidence="1" type="ORF">BaRGS_00020655</name>
</gene>
<keyword evidence="2" id="KW-1185">Reference proteome</keyword>
<protein>
    <submittedName>
        <fullName evidence="1">Uncharacterized protein</fullName>
    </submittedName>
</protein>
<comment type="caution">
    <text evidence="1">The sequence shown here is derived from an EMBL/GenBank/DDBJ whole genome shotgun (WGS) entry which is preliminary data.</text>
</comment>
<sequence length="89" mass="10434">MLRKRRKYTRYGRKTSQHCKKWMLLVRGRTHGAAEESKSPRRRKLLWRRLSFSMSQGYGPVPPSLLAGFCKSFLLVRLLTLLSVKVIVD</sequence>
<reference evidence="1 2" key="1">
    <citation type="journal article" date="2023" name="Sci. Data">
        <title>Genome assembly of the Korean intertidal mud-creeper Batillaria attramentaria.</title>
        <authorList>
            <person name="Patra A.K."/>
            <person name="Ho P.T."/>
            <person name="Jun S."/>
            <person name="Lee S.J."/>
            <person name="Kim Y."/>
            <person name="Won Y.J."/>
        </authorList>
    </citation>
    <scope>NUCLEOTIDE SEQUENCE [LARGE SCALE GENOMIC DNA]</scope>
    <source>
        <strain evidence="1">Wonlab-2016</strain>
    </source>
</reference>
<organism evidence="1 2">
    <name type="scientific">Batillaria attramentaria</name>
    <dbReference type="NCBI Taxonomy" id="370345"/>
    <lineage>
        <taxon>Eukaryota</taxon>
        <taxon>Metazoa</taxon>
        <taxon>Spiralia</taxon>
        <taxon>Lophotrochozoa</taxon>
        <taxon>Mollusca</taxon>
        <taxon>Gastropoda</taxon>
        <taxon>Caenogastropoda</taxon>
        <taxon>Sorbeoconcha</taxon>
        <taxon>Cerithioidea</taxon>
        <taxon>Batillariidae</taxon>
        <taxon>Batillaria</taxon>
    </lineage>
</organism>
<evidence type="ECO:0000313" key="1">
    <source>
        <dbReference type="EMBL" id="KAK7488064.1"/>
    </source>
</evidence>
<name>A0ABD0KLQ2_9CAEN</name>
<dbReference type="Proteomes" id="UP001519460">
    <property type="component" value="Unassembled WGS sequence"/>
</dbReference>
<proteinExistence type="predicted"/>
<accession>A0ABD0KLQ2</accession>
<dbReference type="EMBL" id="JACVVK020000155">
    <property type="protein sequence ID" value="KAK7488064.1"/>
    <property type="molecule type" value="Genomic_DNA"/>
</dbReference>